<dbReference type="AlphaFoldDB" id="A0A4Y9YE37"/>
<keyword evidence="2" id="KW-1185">Reference proteome</keyword>
<sequence>MPIFTERARQRSVAAAQPPYGDNCTDVPVVGRHHGAARSLRPRPCPCLRLRSKLPDMGDEADCLRVPTADKGDPGLAGKHMRAQVQQMWGDKVCRAQGGTSRRHRDVMMVQGGKWSCRRSLGTCRTEVRGNRALREGVARSMDSVVCWGHVCTDRRLRGSS</sequence>
<evidence type="ECO:0000313" key="1">
    <source>
        <dbReference type="EMBL" id="TFY60462.1"/>
    </source>
</evidence>
<dbReference type="EMBL" id="SEOQ01000561">
    <property type="protein sequence ID" value="TFY60462.1"/>
    <property type="molecule type" value="Genomic_DNA"/>
</dbReference>
<comment type="caution">
    <text evidence="1">The sequence shown here is derived from an EMBL/GenBank/DDBJ whole genome shotgun (WGS) entry which is preliminary data.</text>
</comment>
<accession>A0A4Y9YE37</accession>
<protein>
    <submittedName>
        <fullName evidence="1">Uncharacterized protein</fullName>
    </submittedName>
</protein>
<gene>
    <name evidence="1" type="ORF">EVG20_g7405</name>
</gene>
<proteinExistence type="predicted"/>
<reference evidence="1 2" key="1">
    <citation type="submission" date="2019-02" db="EMBL/GenBank/DDBJ databases">
        <title>Genome sequencing of the rare red list fungi Dentipellis fragilis.</title>
        <authorList>
            <person name="Buettner E."/>
            <person name="Kellner H."/>
        </authorList>
    </citation>
    <scope>NUCLEOTIDE SEQUENCE [LARGE SCALE GENOMIC DNA]</scope>
    <source>
        <strain evidence="1 2">DSM 105465</strain>
    </source>
</reference>
<name>A0A4Y9YE37_9AGAM</name>
<dbReference type="Proteomes" id="UP000298327">
    <property type="component" value="Unassembled WGS sequence"/>
</dbReference>
<organism evidence="1 2">
    <name type="scientific">Dentipellis fragilis</name>
    <dbReference type="NCBI Taxonomy" id="205917"/>
    <lineage>
        <taxon>Eukaryota</taxon>
        <taxon>Fungi</taxon>
        <taxon>Dikarya</taxon>
        <taxon>Basidiomycota</taxon>
        <taxon>Agaricomycotina</taxon>
        <taxon>Agaricomycetes</taxon>
        <taxon>Russulales</taxon>
        <taxon>Hericiaceae</taxon>
        <taxon>Dentipellis</taxon>
    </lineage>
</organism>
<evidence type="ECO:0000313" key="2">
    <source>
        <dbReference type="Proteomes" id="UP000298327"/>
    </source>
</evidence>